<reference evidence="3 4" key="2">
    <citation type="journal article" date="2008" name="BMC Genomics">
        <title>Architecture of thermal adaptation in an Exiguobacterium sibiricum strain isolated from 3 million year old permafrost: a genome and transcriptome approach.</title>
        <authorList>
            <person name="Rodrigues D.F."/>
            <person name="Ivanova N."/>
            <person name="He Z."/>
            <person name="Huebner M."/>
            <person name="Zhou J."/>
            <person name="Tiedje J.M."/>
        </authorList>
    </citation>
    <scope>NUCLEOTIDE SEQUENCE [LARGE SCALE GENOMIC DNA]</scope>
    <source>
        <strain evidence="4">DSM 17290 / CIP 109462 / JCM 13490 / 255-15</strain>
    </source>
</reference>
<dbReference type="EMBL" id="CP001022">
    <property type="protein sequence ID" value="ACB61451.1"/>
    <property type="molecule type" value="Genomic_DNA"/>
</dbReference>
<feature type="domain" description="Glucose/Sorbosone dehydrogenase" evidence="2">
    <location>
        <begin position="47"/>
        <end position="334"/>
    </location>
</feature>
<name>B1YJ70_EXIS2</name>
<reference evidence="3 4" key="1">
    <citation type="journal article" date="2006" name="Extremophiles">
        <title>Characterization of Exiguobacterium isolates from the Siberian permafrost. Description of Exiguobacterium sibiricum sp. nov.</title>
        <authorList>
            <person name="Rodrigues D.F."/>
            <person name="Goris J."/>
            <person name="Vishnivetskaya T."/>
            <person name="Gilichinsky D."/>
            <person name="Thomashow M.F."/>
            <person name="Tiedje J.M."/>
        </authorList>
    </citation>
    <scope>NUCLEOTIDE SEQUENCE [LARGE SCALE GENOMIC DNA]</scope>
    <source>
        <strain evidence="4">DSM 17290 / CIP 109462 / JCM 13490 / 255-15</strain>
    </source>
</reference>
<dbReference type="STRING" id="262543.Exig_1999"/>
<dbReference type="Proteomes" id="UP000001681">
    <property type="component" value="Chromosome"/>
</dbReference>
<evidence type="ECO:0000313" key="4">
    <source>
        <dbReference type="Proteomes" id="UP000001681"/>
    </source>
</evidence>
<dbReference type="eggNOG" id="COG2133">
    <property type="taxonomic scope" value="Bacteria"/>
</dbReference>
<dbReference type="SUPFAM" id="SSF50952">
    <property type="entry name" value="Soluble quinoprotein glucose dehydrogenase"/>
    <property type="match status" value="1"/>
</dbReference>
<dbReference type="PANTHER" id="PTHR19328">
    <property type="entry name" value="HEDGEHOG-INTERACTING PROTEIN"/>
    <property type="match status" value="1"/>
</dbReference>
<evidence type="ECO:0000256" key="1">
    <source>
        <dbReference type="SAM" id="MobiDB-lite"/>
    </source>
</evidence>
<reference evidence="4" key="3">
    <citation type="submission" date="2008-04" db="EMBL/GenBank/DDBJ databases">
        <title>Complete sequence of chromosome of Exiguobacterium sibiricum 255-15.</title>
        <authorList>
            <consortium name="US DOE Joint Genome Institute"/>
            <person name="Copeland A."/>
            <person name="Lucas S."/>
            <person name="Lapidus A."/>
            <person name="Glavina del Rio T."/>
            <person name="Dalin E."/>
            <person name="Tice H."/>
            <person name="Bruce D."/>
            <person name="Goodwin L."/>
            <person name="Pitluck S."/>
            <person name="Kiss H."/>
            <person name="Chertkov O."/>
            <person name="Monk C."/>
            <person name="Brettin T."/>
            <person name="Detter J.C."/>
            <person name="Han C."/>
            <person name="Kuske C.R."/>
            <person name="Schmutz J."/>
            <person name="Larimer F."/>
            <person name="Land M."/>
            <person name="Hauser L."/>
            <person name="Kyrpides N."/>
            <person name="Mikhailova N."/>
            <person name="Vishnivetskaya T."/>
            <person name="Rodrigues D.F."/>
            <person name="Gilichinsky D."/>
            <person name="Tiedje J."/>
            <person name="Richardson P."/>
        </authorList>
    </citation>
    <scope>NUCLEOTIDE SEQUENCE [LARGE SCALE GENOMIC DNA]</scope>
    <source>
        <strain evidence="4">DSM 17290 / CIP 109462 / JCM 13490 / 255-15</strain>
    </source>
</reference>
<dbReference type="InterPro" id="IPR011042">
    <property type="entry name" value="6-blade_b-propeller_TolB-like"/>
</dbReference>
<dbReference type="HOGENOM" id="CLU_012253_0_0_9"/>
<dbReference type="Pfam" id="PF07995">
    <property type="entry name" value="GSDH"/>
    <property type="match status" value="1"/>
</dbReference>
<feature type="region of interest" description="Disordered" evidence="1">
    <location>
        <begin position="329"/>
        <end position="349"/>
    </location>
</feature>
<sequence length="349" mass="38722">MINRSLGISCGLVIVLAGCSETTTKDSSKTVPKTSETVKSDIIFKNLRTPWNIEKNQEVFYITEREGTIVKGTEGNYSRTDLELTEPVVAQGEGGLLGMALDPDFSKNRTAYVYHTYEKDGALWNRIIAIKEEKESWKEQRVLLDKIPGATIHNGGRIEIGPDGLLYVTAGDAAVPENAQKLSSLSGKILRMKLDGKPADGNVKEYIYSYGHRNPQGLVFVDQTLYATEHGQNGHDEINRIEQKNYGWPLIEGTEKQQGLVTPWYEVGEKSIAPSGVAEQNGKLYFGTLVGQSLRSIETESSKVEQIVTDRGRIRDVMTDGKELYYVTNNTDGRGNSSDEDDVLVRLKP</sequence>
<accession>B1YJ70</accession>
<dbReference type="AlphaFoldDB" id="B1YJ70"/>
<keyword evidence="4" id="KW-1185">Reference proteome</keyword>
<dbReference type="KEGG" id="esi:Exig_1999"/>
<evidence type="ECO:0000313" key="3">
    <source>
        <dbReference type="EMBL" id="ACB61451.1"/>
    </source>
</evidence>
<protein>
    <submittedName>
        <fullName evidence="3">Glucose sorbosone dehydrogenase</fullName>
    </submittedName>
</protein>
<evidence type="ECO:0000259" key="2">
    <source>
        <dbReference type="Pfam" id="PF07995"/>
    </source>
</evidence>
<dbReference type="PANTHER" id="PTHR19328:SF13">
    <property type="entry name" value="HIPL1 PROTEIN"/>
    <property type="match status" value="1"/>
</dbReference>
<dbReference type="InterPro" id="IPR011041">
    <property type="entry name" value="Quinoprot_gluc/sorb_DH_b-prop"/>
</dbReference>
<dbReference type="PROSITE" id="PS51257">
    <property type="entry name" value="PROKAR_LIPOPROTEIN"/>
    <property type="match status" value="1"/>
</dbReference>
<gene>
    <name evidence="3" type="ordered locus">Exig_1999</name>
</gene>
<organism evidence="3 4">
    <name type="scientific">Exiguobacterium sibiricum (strain DSM 17290 / CCUG 55495 / CIP 109462 / JCM 13490 / 255-15)</name>
    <dbReference type="NCBI Taxonomy" id="262543"/>
    <lineage>
        <taxon>Bacteria</taxon>
        <taxon>Bacillati</taxon>
        <taxon>Bacillota</taxon>
        <taxon>Bacilli</taxon>
        <taxon>Bacillales</taxon>
        <taxon>Bacillales Family XII. Incertae Sedis</taxon>
        <taxon>Exiguobacterium</taxon>
    </lineage>
</organism>
<proteinExistence type="predicted"/>
<dbReference type="RefSeq" id="WP_012370869.1">
    <property type="nucleotide sequence ID" value="NC_010556.1"/>
</dbReference>
<dbReference type="Gene3D" id="2.120.10.30">
    <property type="entry name" value="TolB, C-terminal domain"/>
    <property type="match status" value="1"/>
</dbReference>
<dbReference type="SMR" id="B1YJ70"/>
<dbReference type="OrthoDB" id="9770043at2"/>
<dbReference type="InterPro" id="IPR012938">
    <property type="entry name" value="Glc/Sorbosone_DH"/>
</dbReference>